<comment type="caution">
    <text evidence="1">The sequence shown here is derived from an EMBL/GenBank/DDBJ whole genome shotgun (WGS) entry which is preliminary data.</text>
</comment>
<organism evidence="1 2">
    <name type="scientific">Lactuca sativa</name>
    <name type="common">Garden lettuce</name>
    <dbReference type="NCBI Taxonomy" id="4236"/>
    <lineage>
        <taxon>Eukaryota</taxon>
        <taxon>Viridiplantae</taxon>
        <taxon>Streptophyta</taxon>
        <taxon>Embryophyta</taxon>
        <taxon>Tracheophyta</taxon>
        <taxon>Spermatophyta</taxon>
        <taxon>Magnoliopsida</taxon>
        <taxon>eudicotyledons</taxon>
        <taxon>Gunneridae</taxon>
        <taxon>Pentapetalae</taxon>
        <taxon>asterids</taxon>
        <taxon>campanulids</taxon>
        <taxon>Asterales</taxon>
        <taxon>Asteraceae</taxon>
        <taxon>Cichorioideae</taxon>
        <taxon>Cichorieae</taxon>
        <taxon>Lactucinae</taxon>
        <taxon>Lactuca</taxon>
    </lineage>
</organism>
<evidence type="ECO:0000313" key="1">
    <source>
        <dbReference type="EMBL" id="KAJ0207083.1"/>
    </source>
</evidence>
<evidence type="ECO:0008006" key="3">
    <source>
        <dbReference type="Google" id="ProtNLM"/>
    </source>
</evidence>
<protein>
    <recommendedName>
        <fullName evidence="3">HAT C-terminal dimerisation domain-containing protein</fullName>
    </recommendedName>
</protein>
<dbReference type="PANTHER" id="PTHR45749">
    <property type="match status" value="1"/>
</dbReference>
<dbReference type="AlphaFoldDB" id="A0A9R1VLZ9"/>
<sequence length="156" mass="18452">MELLSLSSTLVSKEHPKVIKVDQICRLAERYYPEDFTEQERIQLRHQLEICNIVMTKNPKLSDVSTMADLCKGLRKTYYFLDRVVRLILTLPVYTTTTERRFLAMKIFKNRLRNTMLVDFLANNLVVYIEREIVENIDSKSVIDEFKDIKGRQAKF</sequence>
<reference evidence="1 2" key="1">
    <citation type="journal article" date="2017" name="Nat. Commun.">
        <title>Genome assembly with in vitro proximity ligation data and whole-genome triplication in lettuce.</title>
        <authorList>
            <person name="Reyes-Chin-Wo S."/>
            <person name="Wang Z."/>
            <person name="Yang X."/>
            <person name="Kozik A."/>
            <person name="Arikit S."/>
            <person name="Song C."/>
            <person name="Xia L."/>
            <person name="Froenicke L."/>
            <person name="Lavelle D.O."/>
            <person name="Truco M.J."/>
            <person name="Xia R."/>
            <person name="Zhu S."/>
            <person name="Xu C."/>
            <person name="Xu H."/>
            <person name="Xu X."/>
            <person name="Cox K."/>
            <person name="Korf I."/>
            <person name="Meyers B.C."/>
            <person name="Michelmore R.W."/>
        </authorList>
    </citation>
    <scope>NUCLEOTIDE SEQUENCE [LARGE SCALE GENOMIC DNA]</scope>
    <source>
        <strain evidence="2">cv. Salinas</strain>
        <tissue evidence="1">Seedlings</tissue>
    </source>
</reference>
<dbReference type="EMBL" id="NBSK02000005">
    <property type="protein sequence ID" value="KAJ0207083.1"/>
    <property type="molecule type" value="Genomic_DNA"/>
</dbReference>
<evidence type="ECO:0000313" key="2">
    <source>
        <dbReference type="Proteomes" id="UP000235145"/>
    </source>
</evidence>
<dbReference type="PANTHER" id="PTHR45749:SF37">
    <property type="entry name" value="OS05G0311600 PROTEIN"/>
    <property type="match status" value="1"/>
</dbReference>
<gene>
    <name evidence="1" type="ORF">LSAT_V11C500239970</name>
</gene>
<keyword evidence="2" id="KW-1185">Reference proteome</keyword>
<accession>A0A9R1VLZ9</accession>
<name>A0A9R1VLZ9_LACSA</name>
<dbReference type="Proteomes" id="UP000235145">
    <property type="component" value="Unassembled WGS sequence"/>
</dbReference>
<proteinExistence type="predicted"/>